<dbReference type="Proteomes" id="UP000187735">
    <property type="component" value="Chromosome"/>
</dbReference>
<dbReference type="RefSeq" id="WP_145944457.1">
    <property type="nucleotide sequence ID" value="NZ_CP017641.1"/>
</dbReference>
<dbReference type="OrthoDB" id="456003at2"/>
<name>A0A1P8WQL8_9PLAN</name>
<reference evidence="1 2" key="1">
    <citation type="journal article" date="2016" name="Front. Microbiol.">
        <title>Fuerstia marisgermanicae gen. nov., sp. nov., an Unusual Member of the Phylum Planctomycetes from the German Wadden Sea.</title>
        <authorList>
            <person name="Kohn T."/>
            <person name="Heuer A."/>
            <person name="Jogler M."/>
            <person name="Vollmers J."/>
            <person name="Boedeker C."/>
            <person name="Bunk B."/>
            <person name="Rast P."/>
            <person name="Borchert D."/>
            <person name="Glockner I."/>
            <person name="Freese H.M."/>
            <person name="Klenk H.P."/>
            <person name="Overmann J."/>
            <person name="Kaster A.K."/>
            <person name="Rohde M."/>
            <person name="Wiegand S."/>
            <person name="Jogler C."/>
        </authorList>
    </citation>
    <scope>NUCLEOTIDE SEQUENCE [LARGE SCALE GENOMIC DNA]</scope>
    <source>
        <strain evidence="1 2">NH11</strain>
    </source>
</reference>
<keyword evidence="2" id="KW-1185">Reference proteome</keyword>
<accession>A0A1P8WQL8</accession>
<gene>
    <name evidence="1" type="ORF">Fuma_06010</name>
</gene>
<dbReference type="AlphaFoldDB" id="A0A1P8WQL8"/>
<evidence type="ECO:0000313" key="1">
    <source>
        <dbReference type="EMBL" id="APZ96342.1"/>
    </source>
</evidence>
<dbReference type="STRING" id="1891926.Fuma_06010"/>
<evidence type="ECO:0000313" key="2">
    <source>
        <dbReference type="Proteomes" id="UP000187735"/>
    </source>
</evidence>
<sequence>MVVRSGTKAPAGETEFLAWATQFVNQVAGHPDLYHLEADRIQKLQTELSEFNGSISDAISARDAALAATRHKKTVRTRFDNDIRVAVRMIQANDQVSDESCEAAGVHVHKSTRTPVAVPSTSPVGFVMATDRLEHTLSYANSATPTRRARPAGVTGCEVYLFVGNDTPQSPSRYTFKMLSTRTPQRITFADEDAGKTANYLLRWVNTKGEVGPWSQIISATIPAV</sequence>
<dbReference type="KEGG" id="fmr:Fuma_06010"/>
<organism evidence="1 2">
    <name type="scientific">Fuerstiella marisgermanici</name>
    <dbReference type="NCBI Taxonomy" id="1891926"/>
    <lineage>
        <taxon>Bacteria</taxon>
        <taxon>Pseudomonadati</taxon>
        <taxon>Planctomycetota</taxon>
        <taxon>Planctomycetia</taxon>
        <taxon>Planctomycetales</taxon>
        <taxon>Planctomycetaceae</taxon>
        <taxon>Fuerstiella</taxon>
    </lineage>
</organism>
<protein>
    <submittedName>
        <fullName evidence="1">Uncharacterized protein</fullName>
    </submittedName>
</protein>
<dbReference type="EMBL" id="CP017641">
    <property type="protein sequence ID" value="APZ96342.1"/>
    <property type="molecule type" value="Genomic_DNA"/>
</dbReference>
<proteinExistence type="predicted"/>